<evidence type="ECO:0000313" key="2">
    <source>
        <dbReference type="Proteomes" id="UP000466681"/>
    </source>
</evidence>
<dbReference type="Proteomes" id="UP000466681">
    <property type="component" value="Chromosome"/>
</dbReference>
<proteinExistence type="predicted"/>
<dbReference type="KEGG" id="mmor:MMOR_01850"/>
<accession>A0AAD1H6C8</accession>
<sequence>MRVPAAERVFWRTDTATVWVGYADGGELVFTGWDRVHLDGYEYQITVAADQFDKIRAALSAEPAADVLDLVCTHVEAIMARGERSWLADRGIECGFVSY</sequence>
<dbReference type="EMBL" id="AP022560">
    <property type="protein sequence ID" value="BBW99248.1"/>
    <property type="molecule type" value="Genomic_DNA"/>
</dbReference>
<gene>
    <name evidence="1" type="ORF">MMOR_01850</name>
</gene>
<name>A0AAD1H6C8_9MYCO</name>
<keyword evidence="2" id="KW-1185">Reference proteome</keyword>
<dbReference type="AlphaFoldDB" id="A0AAD1H6C8"/>
<evidence type="ECO:0000313" key="1">
    <source>
        <dbReference type="EMBL" id="BBW99248.1"/>
    </source>
</evidence>
<protein>
    <submittedName>
        <fullName evidence="1">Uncharacterized protein</fullName>
    </submittedName>
</protein>
<organism evidence="1 2">
    <name type="scientific">Mycolicibacterium moriokaense</name>
    <dbReference type="NCBI Taxonomy" id="39691"/>
    <lineage>
        <taxon>Bacteria</taxon>
        <taxon>Bacillati</taxon>
        <taxon>Actinomycetota</taxon>
        <taxon>Actinomycetes</taxon>
        <taxon>Mycobacteriales</taxon>
        <taxon>Mycobacteriaceae</taxon>
        <taxon>Mycolicibacterium</taxon>
    </lineage>
</organism>
<reference evidence="1 2" key="1">
    <citation type="journal article" date="2019" name="Emerg. Microbes Infect.">
        <title>Comprehensive subspecies identification of 175 nontuberculous mycobacteria species based on 7547 genomic profiles.</title>
        <authorList>
            <person name="Matsumoto Y."/>
            <person name="Kinjo T."/>
            <person name="Motooka D."/>
            <person name="Nabeya D."/>
            <person name="Jung N."/>
            <person name="Uechi K."/>
            <person name="Horii T."/>
            <person name="Iida T."/>
            <person name="Fujita J."/>
            <person name="Nakamura S."/>
        </authorList>
    </citation>
    <scope>NUCLEOTIDE SEQUENCE [LARGE SCALE GENOMIC DNA]</scope>
    <source>
        <strain evidence="1 2">JCM 6375</strain>
    </source>
</reference>